<evidence type="ECO:0000256" key="1">
    <source>
        <dbReference type="SAM" id="MobiDB-lite"/>
    </source>
</evidence>
<organism evidence="2 3">
    <name type="scientific">Dryococelus australis</name>
    <dbReference type="NCBI Taxonomy" id="614101"/>
    <lineage>
        <taxon>Eukaryota</taxon>
        <taxon>Metazoa</taxon>
        <taxon>Ecdysozoa</taxon>
        <taxon>Arthropoda</taxon>
        <taxon>Hexapoda</taxon>
        <taxon>Insecta</taxon>
        <taxon>Pterygota</taxon>
        <taxon>Neoptera</taxon>
        <taxon>Polyneoptera</taxon>
        <taxon>Phasmatodea</taxon>
        <taxon>Verophasmatodea</taxon>
        <taxon>Anareolatae</taxon>
        <taxon>Phasmatidae</taxon>
        <taxon>Eurycanthinae</taxon>
        <taxon>Dryococelus</taxon>
    </lineage>
</organism>
<keyword evidence="3" id="KW-1185">Reference proteome</keyword>
<protein>
    <submittedName>
        <fullName evidence="2">Uncharacterized protein</fullName>
    </submittedName>
</protein>
<gene>
    <name evidence="2" type="ORF">PR048_032306</name>
</gene>
<comment type="caution">
    <text evidence="2">The sequence shown here is derived from an EMBL/GenBank/DDBJ whole genome shotgun (WGS) entry which is preliminary data.</text>
</comment>
<sequence>MQTRVDDINTPSAHPRGKKKKNKERLGFVFRFHQRRSSFLRTGPLLDFRKWESWQTMPLVAGFSRRSPSYTALSFRRYYKLDSITLIGSQDYAGAAVAERLARSPPTKAYRVQSSSVSPDVRKWKSCRTMPLVGDFFLGEHPFPPPLHSGAAPRSLQSSTSALKTSLLIAAQIRSLTHSLEECLLTTNE</sequence>
<dbReference type="Proteomes" id="UP001159363">
    <property type="component" value="Chromosome 15"/>
</dbReference>
<evidence type="ECO:0000313" key="2">
    <source>
        <dbReference type="EMBL" id="KAJ8866463.1"/>
    </source>
</evidence>
<proteinExistence type="predicted"/>
<feature type="region of interest" description="Disordered" evidence="1">
    <location>
        <begin position="1"/>
        <end position="21"/>
    </location>
</feature>
<accession>A0ABQ9G2P1</accession>
<dbReference type="EMBL" id="JARBHB010000016">
    <property type="protein sequence ID" value="KAJ8866463.1"/>
    <property type="molecule type" value="Genomic_DNA"/>
</dbReference>
<reference evidence="2 3" key="1">
    <citation type="submission" date="2023-02" db="EMBL/GenBank/DDBJ databases">
        <title>LHISI_Scaffold_Assembly.</title>
        <authorList>
            <person name="Stuart O.P."/>
            <person name="Cleave R."/>
            <person name="Magrath M.J.L."/>
            <person name="Mikheyev A.S."/>
        </authorList>
    </citation>
    <scope>NUCLEOTIDE SEQUENCE [LARGE SCALE GENOMIC DNA]</scope>
    <source>
        <strain evidence="2">Daus_M_001</strain>
        <tissue evidence="2">Leg muscle</tissue>
    </source>
</reference>
<evidence type="ECO:0000313" key="3">
    <source>
        <dbReference type="Proteomes" id="UP001159363"/>
    </source>
</evidence>
<name>A0ABQ9G2P1_9NEOP</name>